<proteinExistence type="predicted"/>
<dbReference type="PANTHER" id="PTHR23149">
    <property type="entry name" value="G PATCH DOMAIN CONTAINING PROTEIN"/>
    <property type="match status" value="1"/>
</dbReference>
<gene>
    <name evidence="3" type="primary">GPATCH4</name>
    <name evidence="3" type="ORF">TNCT_736221</name>
</gene>
<dbReference type="PROSITE" id="PS50174">
    <property type="entry name" value="G_PATCH"/>
    <property type="match status" value="1"/>
</dbReference>
<dbReference type="PANTHER" id="PTHR23149:SF9">
    <property type="entry name" value="G PATCH DOMAIN-CONTAINING PROTEIN 4"/>
    <property type="match status" value="1"/>
</dbReference>
<dbReference type="GO" id="GO:0003676">
    <property type="term" value="F:nucleic acid binding"/>
    <property type="evidence" value="ECO:0007669"/>
    <property type="project" value="InterPro"/>
</dbReference>
<sequence length="179" mass="20505">MNDFARKQLEKYGWSEGKGLGKKENGITKPIRTVLKNDTHGIGHDNSNFLTSRWWCDVFNRASQSITVVNTKTGVSFLSSKSFANPELISPDRVQKKFVKATALDECQEVIKTEEECFKSEDISQSITISGDKLYQKCEAAKATKQGKFVNAKLRRIKKQDEYFKRKKESRMKRKKAKS</sequence>
<dbReference type="GO" id="GO:0005730">
    <property type="term" value="C:nucleolus"/>
    <property type="evidence" value="ECO:0007669"/>
    <property type="project" value="TreeGrafter"/>
</dbReference>
<dbReference type="OrthoDB" id="10019757at2759"/>
<evidence type="ECO:0000259" key="2">
    <source>
        <dbReference type="PROSITE" id="PS50174"/>
    </source>
</evidence>
<dbReference type="InterPro" id="IPR050656">
    <property type="entry name" value="PINX1"/>
</dbReference>
<dbReference type="Pfam" id="PF01585">
    <property type="entry name" value="G-patch"/>
    <property type="match status" value="1"/>
</dbReference>
<dbReference type="SMART" id="SM00443">
    <property type="entry name" value="G_patch"/>
    <property type="match status" value="1"/>
</dbReference>
<keyword evidence="4" id="KW-1185">Reference proteome</keyword>
<feature type="domain" description="G-patch" evidence="2">
    <location>
        <begin position="1"/>
        <end position="47"/>
    </location>
</feature>
<dbReference type="Proteomes" id="UP000887116">
    <property type="component" value="Unassembled WGS sequence"/>
</dbReference>
<accession>A0A8X6F3E2</accession>
<evidence type="ECO:0000313" key="4">
    <source>
        <dbReference type="Proteomes" id="UP000887116"/>
    </source>
</evidence>
<reference evidence="3" key="1">
    <citation type="submission" date="2020-07" db="EMBL/GenBank/DDBJ databases">
        <title>Multicomponent nature underlies the extraordinary mechanical properties of spider dragline silk.</title>
        <authorList>
            <person name="Kono N."/>
            <person name="Nakamura H."/>
            <person name="Mori M."/>
            <person name="Yoshida Y."/>
            <person name="Ohtoshi R."/>
            <person name="Malay A.D."/>
            <person name="Moran D.A.P."/>
            <person name="Tomita M."/>
            <person name="Numata K."/>
            <person name="Arakawa K."/>
        </authorList>
    </citation>
    <scope>NUCLEOTIDE SEQUENCE</scope>
</reference>
<evidence type="ECO:0000313" key="3">
    <source>
        <dbReference type="EMBL" id="GFQ68952.1"/>
    </source>
</evidence>
<comment type="caution">
    <text evidence="3">The sequence shown here is derived from an EMBL/GenBank/DDBJ whole genome shotgun (WGS) entry which is preliminary data.</text>
</comment>
<name>A0A8X6F3E2_TRICU</name>
<dbReference type="InterPro" id="IPR000467">
    <property type="entry name" value="G_patch_dom"/>
</dbReference>
<protein>
    <recommendedName>
        <fullName evidence="1">G patch domain-containing protein 4</fullName>
    </recommendedName>
</protein>
<evidence type="ECO:0000256" key="1">
    <source>
        <dbReference type="ARBA" id="ARBA00040365"/>
    </source>
</evidence>
<dbReference type="EMBL" id="BMAO01020654">
    <property type="protein sequence ID" value="GFQ68952.1"/>
    <property type="molecule type" value="Genomic_DNA"/>
</dbReference>
<dbReference type="AlphaFoldDB" id="A0A8X6F3E2"/>
<organism evidence="3 4">
    <name type="scientific">Trichonephila clavata</name>
    <name type="common">Joro spider</name>
    <name type="synonym">Nephila clavata</name>
    <dbReference type="NCBI Taxonomy" id="2740835"/>
    <lineage>
        <taxon>Eukaryota</taxon>
        <taxon>Metazoa</taxon>
        <taxon>Ecdysozoa</taxon>
        <taxon>Arthropoda</taxon>
        <taxon>Chelicerata</taxon>
        <taxon>Arachnida</taxon>
        <taxon>Araneae</taxon>
        <taxon>Araneomorphae</taxon>
        <taxon>Entelegynae</taxon>
        <taxon>Araneoidea</taxon>
        <taxon>Nephilidae</taxon>
        <taxon>Trichonephila</taxon>
    </lineage>
</organism>